<proteinExistence type="inferred from homology"/>
<dbReference type="GO" id="GO:0016020">
    <property type="term" value="C:membrane"/>
    <property type="evidence" value="ECO:0007669"/>
    <property type="project" value="UniProtKB-SubCell"/>
</dbReference>
<evidence type="ECO:0000313" key="10">
    <source>
        <dbReference type="Proteomes" id="UP001057753"/>
    </source>
</evidence>
<dbReference type="Pfam" id="PF03845">
    <property type="entry name" value="Spore_permease"/>
    <property type="match status" value="1"/>
</dbReference>
<feature type="transmembrane region" description="Helical" evidence="8">
    <location>
        <begin position="302"/>
        <end position="319"/>
    </location>
</feature>
<dbReference type="Proteomes" id="UP001057753">
    <property type="component" value="Unassembled WGS sequence"/>
</dbReference>
<keyword evidence="4" id="KW-0309">Germination</keyword>
<reference evidence="9" key="1">
    <citation type="submission" date="2020-06" db="EMBL/GenBank/DDBJ databases">
        <title>Insight into the genomes of haloalkaliphilic bacilli from Kenyan soda lakes.</title>
        <authorList>
            <person name="Mwirichia R."/>
            <person name="Villamizar G.C."/>
            <person name="Poehlein A."/>
            <person name="Mugweru J."/>
            <person name="Kipnyargis A."/>
            <person name="Kiplimo D."/>
            <person name="Orwa P."/>
            <person name="Daniel R."/>
        </authorList>
    </citation>
    <scope>NUCLEOTIDE SEQUENCE</scope>
    <source>
        <strain evidence="9">B1096_S55</strain>
    </source>
</reference>
<comment type="subcellular location">
    <subcellularLocation>
        <location evidence="1">Membrane</location>
        <topology evidence="1">Multi-pass membrane protein</topology>
    </subcellularLocation>
</comment>
<evidence type="ECO:0000256" key="5">
    <source>
        <dbReference type="ARBA" id="ARBA00022692"/>
    </source>
</evidence>
<feature type="transmembrane region" description="Helical" evidence="8">
    <location>
        <begin position="267"/>
        <end position="290"/>
    </location>
</feature>
<dbReference type="PANTHER" id="PTHR34975">
    <property type="entry name" value="SPORE GERMINATION PROTEIN A2"/>
    <property type="match status" value="1"/>
</dbReference>
<keyword evidence="5 8" id="KW-0812">Transmembrane</keyword>
<organism evidence="9 10">
    <name type="scientific">Salipaludibacillus agaradhaerens</name>
    <name type="common">Bacillus agaradhaerens</name>
    <dbReference type="NCBI Taxonomy" id="76935"/>
    <lineage>
        <taxon>Bacteria</taxon>
        <taxon>Bacillati</taxon>
        <taxon>Bacillota</taxon>
        <taxon>Bacilli</taxon>
        <taxon>Bacillales</taxon>
        <taxon>Bacillaceae</taxon>
    </lineage>
</organism>
<keyword evidence="7 8" id="KW-0472">Membrane</keyword>
<feature type="transmembrane region" description="Helical" evidence="8">
    <location>
        <begin position="34"/>
        <end position="52"/>
    </location>
</feature>
<evidence type="ECO:0000256" key="4">
    <source>
        <dbReference type="ARBA" id="ARBA00022544"/>
    </source>
</evidence>
<evidence type="ECO:0000256" key="6">
    <source>
        <dbReference type="ARBA" id="ARBA00022989"/>
    </source>
</evidence>
<sequence>MVRISNIQLFMLVVIFIVGSTTLFALGIGAGRDAWIVMLLEALAGAVVLWVYTQFPKWFPHQTFAHMLKVILGKKLGIPLLALYCFYFYNQVYYNFYEFGALIKLTTLELTPILVILYIFIFAMIYMVYLGFEVIARTCEILLPYLLFFLLIIFILASLSEGFDMTEMLPILGEGFKPIFEEWRVSVGFPYGEMVVFLTFWHYVDKHEHIRKVTFWALAVSTFFVVLSLIVMISMLGPELTGKTEIPLLETILAIKVAEIITNLDSLAVFIIFIGGFYKTILHFMGFYLTFTWLVKSSKVKWLFFVISMFYPIFSYYRFPGLDIQRWIGPGDATYIVPIFACLPILLLIIGYLKRKRKGTLTM</sequence>
<protein>
    <submittedName>
        <fullName evidence="9">GerAB/ArcD/ProY family transporter</fullName>
    </submittedName>
</protein>
<feature type="transmembrane region" description="Helical" evidence="8">
    <location>
        <begin position="7"/>
        <end position="28"/>
    </location>
</feature>
<keyword evidence="10" id="KW-1185">Reference proteome</keyword>
<feature type="transmembrane region" description="Helical" evidence="8">
    <location>
        <begin position="142"/>
        <end position="163"/>
    </location>
</feature>
<dbReference type="NCBIfam" id="TIGR00912">
    <property type="entry name" value="2A0309"/>
    <property type="match status" value="1"/>
</dbReference>
<evidence type="ECO:0000313" key="9">
    <source>
        <dbReference type="EMBL" id="MCR6097437.1"/>
    </source>
</evidence>
<dbReference type="InterPro" id="IPR004761">
    <property type="entry name" value="Spore_GerAB"/>
</dbReference>
<feature type="transmembrane region" description="Helical" evidence="8">
    <location>
        <begin position="110"/>
        <end position="130"/>
    </location>
</feature>
<dbReference type="PANTHER" id="PTHR34975:SF2">
    <property type="entry name" value="SPORE GERMINATION PROTEIN A2"/>
    <property type="match status" value="1"/>
</dbReference>
<name>A0A9Q4B3Q3_SALAG</name>
<feature type="transmembrane region" description="Helical" evidence="8">
    <location>
        <begin position="335"/>
        <end position="353"/>
    </location>
</feature>
<dbReference type="AlphaFoldDB" id="A0A9Q4B3Q3"/>
<dbReference type="RefSeq" id="WP_257821826.1">
    <property type="nucleotide sequence ID" value="NZ_JABXYM010000001.1"/>
</dbReference>
<comment type="caution">
    <text evidence="9">The sequence shown here is derived from an EMBL/GenBank/DDBJ whole genome shotgun (WGS) entry which is preliminary data.</text>
</comment>
<dbReference type="GO" id="GO:0009847">
    <property type="term" value="P:spore germination"/>
    <property type="evidence" value="ECO:0007669"/>
    <property type="project" value="InterPro"/>
</dbReference>
<feature type="transmembrane region" description="Helical" evidence="8">
    <location>
        <begin position="72"/>
        <end position="90"/>
    </location>
</feature>
<evidence type="ECO:0000256" key="1">
    <source>
        <dbReference type="ARBA" id="ARBA00004141"/>
    </source>
</evidence>
<keyword evidence="6 8" id="KW-1133">Transmembrane helix</keyword>
<comment type="similarity">
    <text evidence="2">Belongs to the amino acid-polyamine-organocation (APC) superfamily. Spore germination protein (SGP) (TC 2.A.3.9) family.</text>
</comment>
<feature type="transmembrane region" description="Helical" evidence="8">
    <location>
        <begin position="183"/>
        <end position="203"/>
    </location>
</feature>
<accession>A0A9Q4B3Q3</accession>
<dbReference type="EMBL" id="JABXYM010000001">
    <property type="protein sequence ID" value="MCR6097437.1"/>
    <property type="molecule type" value="Genomic_DNA"/>
</dbReference>
<evidence type="ECO:0000256" key="3">
    <source>
        <dbReference type="ARBA" id="ARBA00022448"/>
    </source>
</evidence>
<keyword evidence="3" id="KW-0813">Transport</keyword>
<evidence type="ECO:0000256" key="8">
    <source>
        <dbReference type="SAM" id="Phobius"/>
    </source>
</evidence>
<feature type="transmembrane region" description="Helical" evidence="8">
    <location>
        <begin position="215"/>
        <end position="237"/>
    </location>
</feature>
<evidence type="ECO:0000256" key="7">
    <source>
        <dbReference type="ARBA" id="ARBA00023136"/>
    </source>
</evidence>
<gene>
    <name evidence="9" type="ORF">HXA33_12865</name>
</gene>
<evidence type="ECO:0000256" key="2">
    <source>
        <dbReference type="ARBA" id="ARBA00007998"/>
    </source>
</evidence>